<dbReference type="Gene3D" id="3.90.1030.10">
    <property type="entry name" value="Ribosomal protein L17"/>
    <property type="match status" value="1"/>
</dbReference>
<evidence type="ECO:0000256" key="4">
    <source>
        <dbReference type="ARBA" id="ARBA00035494"/>
    </source>
</evidence>
<evidence type="ECO:0000256" key="1">
    <source>
        <dbReference type="ARBA" id="ARBA00008777"/>
    </source>
</evidence>
<dbReference type="SUPFAM" id="SSF64263">
    <property type="entry name" value="Prokaryotic ribosomal protein L17"/>
    <property type="match status" value="1"/>
</dbReference>
<gene>
    <name evidence="7" type="ORF">A3H61_05020</name>
</gene>
<accession>A0A1G2A9J2</accession>
<proteinExistence type="inferred from homology"/>
<dbReference type="GO" id="GO:0006412">
    <property type="term" value="P:translation"/>
    <property type="evidence" value="ECO:0007669"/>
    <property type="project" value="InterPro"/>
</dbReference>
<dbReference type="Pfam" id="PF01196">
    <property type="entry name" value="Ribosomal_L17"/>
    <property type="match status" value="1"/>
</dbReference>
<dbReference type="PANTHER" id="PTHR14413:SF16">
    <property type="entry name" value="LARGE RIBOSOMAL SUBUNIT PROTEIN BL17M"/>
    <property type="match status" value="1"/>
</dbReference>
<dbReference type="AlphaFoldDB" id="A0A1G2A9J2"/>
<evidence type="ECO:0000313" key="8">
    <source>
        <dbReference type="Proteomes" id="UP000178315"/>
    </source>
</evidence>
<organism evidence="7 8">
    <name type="scientific">Candidatus Jacksonbacteria bacterium RIFCSPLOWO2_02_FULL_44_20</name>
    <dbReference type="NCBI Taxonomy" id="1798460"/>
    <lineage>
        <taxon>Bacteria</taxon>
        <taxon>Candidatus Jacksoniibacteriota</taxon>
    </lineage>
</organism>
<dbReference type="InterPro" id="IPR000456">
    <property type="entry name" value="Ribosomal_bL17"/>
</dbReference>
<reference evidence="7 8" key="1">
    <citation type="journal article" date="2016" name="Nat. Commun.">
        <title>Thousands of microbial genomes shed light on interconnected biogeochemical processes in an aquifer system.</title>
        <authorList>
            <person name="Anantharaman K."/>
            <person name="Brown C.T."/>
            <person name="Hug L.A."/>
            <person name="Sharon I."/>
            <person name="Castelle C.J."/>
            <person name="Probst A.J."/>
            <person name="Thomas B.C."/>
            <person name="Singh A."/>
            <person name="Wilkins M.J."/>
            <person name="Karaoz U."/>
            <person name="Brodie E.L."/>
            <person name="Williams K.H."/>
            <person name="Hubbard S.S."/>
            <person name="Banfield J.F."/>
        </authorList>
    </citation>
    <scope>NUCLEOTIDE SEQUENCE [LARGE SCALE GENOMIC DNA]</scope>
</reference>
<dbReference type="InterPro" id="IPR036373">
    <property type="entry name" value="Ribosomal_bL17_sf"/>
</dbReference>
<dbReference type="NCBIfam" id="TIGR00059">
    <property type="entry name" value="L17"/>
    <property type="match status" value="1"/>
</dbReference>
<keyword evidence="3 5" id="KW-0687">Ribonucleoprotein</keyword>
<dbReference type="Proteomes" id="UP000178315">
    <property type="component" value="Unassembled WGS sequence"/>
</dbReference>
<evidence type="ECO:0000256" key="5">
    <source>
        <dbReference type="RuleBase" id="RU000660"/>
    </source>
</evidence>
<evidence type="ECO:0000256" key="6">
    <source>
        <dbReference type="RuleBase" id="RU000661"/>
    </source>
</evidence>
<dbReference type="EMBL" id="MHJU01000012">
    <property type="protein sequence ID" value="OGY73482.1"/>
    <property type="molecule type" value="Genomic_DNA"/>
</dbReference>
<evidence type="ECO:0000256" key="2">
    <source>
        <dbReference type="ARBA" id="ARBA00022980"/>
    </source>
</evidence>
<dbReference type="GO" id="GO:0022625">
    <property type="term" value="C:cytosolic large ribosomal subunit"/>
    <property type="evidence" value="ECO:0007669"/>
    <property type="project" value="TreeGrafter"/>
</dbReference>
<name>A0A1G2A9J2_9BACT</name>
<sequence length="116" mass="13215">MRHRNKPTISSPFRRRDNSLFKNLAVSLILHENVKTTCSRAKIVRARVERFITKAKQGNLTARRALLRSLGREGAVRKLLEELGPRYKERNGGYTRIVKLGVRKGDGADISQISFV</sequence>
<evidence type="ECO:0000256" key="3">
    <source>
        <dbReference type="ARBA" id="ARBA00023274"/>
    </source>
</evidence>
<evidence type="ECO:0000313" key="7">
    <source>
        <dbReference type="EMBL" id="OGY73482.1"/>
    </source>
</evidence>
<keyword evidence="2 5" id="KW-0689">Ribosomal protein</keyword>
<comment type="caution">
    <text evidence="7">The sequence shown here is derived from an EMBL/GenBank/DDBJ whole genome shotgun (WGS) entry which is preliminary data.</text>
</comment>
<comment type="similarity">
    <text evidence="1 5">Belongs to the bacterial ribosomal protein bL17 family.</text>
</comment>
<dbReference type="PANTHER" id="PTHR14413">
    <property type="entry name" value="RIBOSOMAL PROTEIN L17"/>
    <property type="match status" value="1"/>
</dbReference>
<dbReference type="GO" id="GO:0003735">
    <property type="term" value="F:structural constituent of ribosome"/>
    <property type="evidence" value="ECO:0007669"/>
    <property type="project" value="InterPro"/>
</dbReference>
<protein>
    <recommendedName>
        <fullName evidence="4 6">50S ribosomal protein L17</fullName>
    </recommendedName>
</protein>